<organism evidence="1">
    <name type="scientific">Anguilla anguilla</name>
    <name type="common">European freshwater eel</name>
    <name type="synonym">Muraena anguilla</name>
    <dbReference type="NCBI Taxonomy" id="7936"/>
    <lineage>
        <taxon>Eukaryota</taxon>
        <taxon>Metazoa</taxon>
        <taxon>Chordata</taxon>
        <taxon>Craniata</taxon>
        <taxon>Vertebrata</taxon>
        <taxon>Euteleostomi</taxon>
        <taxon>Actinopterygii</taxon>
        <taxon>Neopterygii</taxon>
        <taxon>Teleostei</taxon>
        <taxon>Anguilliformes</taxon>
        <taxon>Anguillidae</taxon>
        <taxon>Anguilla</taxon>
    </lineage>
</organism>
<reference evidence="1" key="1">
    <citation type="submission" date="2014-11" db="EMBL/GenBank/DDBJ databases">
        <authorList>
            <person name="Amaro Gonzalez C."/>
        </authorList>
    </citation>
    <scope>NUCLEOTIDE SEQUENCE</scope>
</reference>
<protein>
    <submittedName>
        <fullName evidence="1">Uncharacterized protein</fullName>
    </submittedName>
</protein>
<accession>A0A0E9QRG8</accession>
<reference evidence="1" key="2">
    <citation type="journal article" date="2015" name="Fish Shellfish Immunol.">
        <title>Early steps in the European eel (Anguilla anguilla)-Vibrio vulnificus interaction in the gills: Role of the RtxA13 toxin.</title>
        <authorList>
            <person name="Callol A."/>
            <person name="Pajuelo D."/>
            <person name="Ebbesson L."/>
            <person name="Teles M."/>
            <person name="MacKenzie S."/>
            <person name="Amaro C."/>
        </authorList>
    </citation>
    <scope>NUCLEOTIDE SEQUENCE</scope>
</reference>
<sequence>MEPKILGVSFKLVENYCTKFIAIH</sequence>
<proteinExistence type="predicted"/>
<dbReference type="AlphaFoldDB" id="A0A0E9QRG8"/>
<name>A0A0E9QRG8_ANGAN</name>
<dbReference type="EMBL" id="GBXM01089158">
    <property type="protein sequence ID" value="JAH19419.1"/>
    <property type="molecule type" value="Transcribed_RNA"/>
</dbReference>
<evidence type="ECO:0000313" key="1">
    <source>
        <dbReference type="EMBL" id="JAH19419.1"/>
    </source>
</evidence>